<protein>
    <submittedName>
        <fullName evidence="1">Uncharacterized protein</fullName>
    </submittedName>
</protein>
<proteinExistence type="predicted"/>
<dbReference type="AlphaFoldDB" id="A0A382Z1H4"/>
<evidence type="ECO:0000313" key="1">
    <source>
        <dbReference type="EMBL" id="SVD89180.1"/>
    </source>
</evidence>
<sequence length="28" mass="3302">GSKSAIGGFDLDRRISEINRRYYVAYFF</sequence>
<reference evidence="1" key="1">
    <citation type="submission" date="2018-05" db="EMBL/GenBank/DDBJ databases">
        <authorList>
            <person name="Lanie J.A."/>
            <person name="Ng W.-L."/>
            <person name="Kazmierczak K.M."/>
            <person name="Andrzejewski T.M."/>
            <person name="Davidsen T.M."/>
            <person name="Wayne K.J."/>
            <person name="Tettelin H."/>
            <person name="Glass J.I."/>
            <person name="Rusch D."/>
            <person name="Podicherti R."/>
            <person name="Tsui H.-C.T."/>
            <person name="Winkler M.E."/>
        </authorList>
    </citation>
    <scope>NUCLEOTIDE SEQUENCE</scope>
</reference>
<organism evidence="1">
    <name type="scientific">marine metagenome</name>
    <dbReference type="NCBI Taxonomy" id="408172"/>
    <lineage>
        <taxon>unclassified sequences</taxon>
        <taxon>metagenomes</taxon>
        <taxon>ecological metagenomes</taxon>
    </lineage>
</organism>
<feature type="non-terminal residue" evidence="1">
    <location>
        <position position="1"/>
    </location>
</feature>
<name>A0A382Z1H4_9ZZZZ</name>
<gene>
    <name evidence="1" type="ORF">METZ01_LOCUS442034</name>
</gene>
<accession>A0A382Z1H4</accession>
<dbReference type="EMBL" id="UINC01180139">
    <property type="protein sequence ID" value="SVD89180.1"/>
    <property type="molecule type" value="Genomic_DNA"/>
</dbReference>